<evidence type="ECO:0000313" key="1">
    <source>
        <dbReference type="Proteomes" id="UP000095285"/>
    </source>
</evidence>
<name>A0A1I7VH48_LOALO</name>
<sequence>MWVDVLSSTSIFDFSQRILGKDHKRLLRYVGSGTHFCTCGLKKYSPSVISMTFHRISNGHGYGEMFRV</sequence>
<dbReference type="WBParaSite" id="EN70_249">
    <property type="protein sequence ID" value="EN70_249"/>
    <property type="gene ID" value="EN70_249"/>
</dbReference>
<keyword evidence="1" id="KW-1185">Reference proteome</keyword>
<reference evidence="1" key="1">
    <citation type="submission" date="2012-04" db="EMBL/GenBank/DDBJ databases">
        <title>The Genome Sequence of Loa loa.</title>
        <authorList>
            <consortium name="The Broad Institute Genome Sequencing Platform"/>
            <consortium name="Broad Institute Genome Sequencing Center for Infectious Disease"/>
            <person name="Nutman T.B."/>
            <person name="Fink D.L."/>
            <person name="Russ C."/>
            <person name="Young S."/>
            <person name="Zeng Q."/>
            <person name="Gargeya S."/>
            <person name="Alvarado L."/>
            <person name="Berlin A."/>
            <person name="Chapman S.B."/>
            <person name="Chen Z."/>
            <person name="Freedman E."/>
            <person name="Gellesch M."/>
            <person name="Goldberg J."/>
            <person name="Griggs A."/>
            <person name="Gujja S."/>
            <person name="Heilman E.R."/>
            <person name="Heiman D."/>
            <person name="Howarth C."/>
            <person name="Mehta T."/>
            <person name="Neiman D."/>
            <person name="Pearson M."/>
            <person name="Roberts A."/>
            <person name="Saif S."/>
            <person name="Shea T."/>
            <person name="Shenoy N."/>
            <person name="Sisk P."/>
            <person name="Stolte C."/>
            <person name="Sykes S."/>
            <person name="White J."/>
            <person name="Yandava C."/>
            <person name="Haas B."/>
            <person name="Henn M.R."/>
            <person name="Nusbaum C."/>
            <person name="Birren B."/>
        </authorList>
    </citation>
    <scope>NUCLEOTIDE SEQUENCE [LARGE SCALE GENOMIC DNA]</scope>
</reference>
<accession>A0A1I7VH48</accession>
<dbReference type="AlphaFoldDB" id="A0A1I7VH48"/>
<organism evidence="1 2">
    <name type="scientific">Loa loa</name>
    <name type="common">Eye worm</name>
    <name type="synonym">Filaria loa</name>
    <dbReference type="NCBI Taxonomy" id="7209"/>
    <lineage>
        <taxon>Eukaryota</taxon>
        <taxon>Metazoa</taxon>
        <taxon>Ecdysozoa</taxon>
        <taxon>Nematoda</taxon>
        <taxon>Chromadorea</taxon>
        <taxon>Rhabditida</taxon>
        <taxon>Spirurina</taxon>
        <taxon>Spiruromorpha</taxon>
        <taxon>Filarioidea</taxon>
        <taxon>Onchocercidae</taxon>
        <taxon>Loa</taxon>
    </lineage>
</organism>
<protein>
    <submittedName>
        <fullName evidence="2">Ovule protein</fullName>
    </submittedName>
</protein>
<evidence type="ECO:0000313" key="2">
    <source>
        <dbReference type="WBParaSite" id="EN70_249"/>
    </source>
</evidence>
<dbReference type="Proteomes" id="UP000095285">
    <property type="component" value="Unassembled WGS sequence"/>
</dbReference>
<reference evidence="2" key="2">
    <citation type="submission" date="2016-11" db="UniProtKB">
        <authorList>
            <consortium name="WormBaseParasite"/>
        </authorList>
    </citation>
    <scope>IDENTIFICATION</scope>
</reference>
<proteinExistence type="predicted"/>